<keyword evidence="2" id="KW-1185">Reference proteome</keyword>
<gene>
    <name evidence="1" type="ORF">L484_010660</name>
</gene>
<organism evidence="1 2">
    <name type="scientific">Morus notabilis</name>
    <dbReference type="NCBI Taxonomy" id="981085"/>
    <lineage>
        <taxon>Eukaryota</taxon>
        <taxon>Viridiplantae</taxon>
        <taxon>Streptophyta</taxon>
        <taxon>Embryophyta</taxon>
        <taxon>Tracheophyta</taxon>
        <taxon>Spermatophyta</taxon>
        <taxon>Magnoliopsida</taxon>
        <taxon>eudicotyledons</taxon>
        <taxon>Gunneridae</taxon>
        <taxon>Pentapetalae</taxon>
        <taxon>rosids</taxon>
        <taxon>fabids</taxon>
        <taxon>Rosales</taxon>
        <taxon>Moraceae</taxon>
        <taxon>Moreae</taxon>
        <taxon>Morus</taxon>
    </lineage>
</organism>
<evidence type="ECO:0000313" key="2">
    <source>
        <dbReference type="Proteomes" id="UP000030645"/>
    </source>
</evidence>
<dbReference type="EMBL" id="KE345873">
    <property type="protein sequence ID" value="EXC19531.1"/>
    <property type="molecule type" value="Genomic_DNA"/>
</dbReference>
<accession>W9RZS6</accession>
<sequence length="116" mass="12697">MGSPTHVVITGQAGNKFVLAAEDDVLAAKQPLNLQATGGKQTSHDTSAILMSLIIWKLSRDPEVYKKVLDATKNEVHVASFPRVDEADSSCVWQLNLEKRSKIQAMVGMTFSRDGR</sequence>
<proteinExistence type="predicted"/>
<reference evidence="2" key="1">
    <citation type="submission" date="2013-01" db="EMBL/GenBank/DDBJ databases">
        <title>Draft Genome Sequence of a Mulberry Tree, Morus notabilis C.K. Schneid.</title>
        <authorList>
            <person name="He N."/>
            <person name="Zhao S."/>
        </authorList>
    </citation>
    <scope>NUCLEOTIDE SEQUENCE</scope>
</reference>
<evidence type="ECO:0000313" key="1">
    <source>
        <dbReference type="EMBL" id="EXC19531.1"/>
    </source>
</evidence>
<name>W9RZS6_9ROSA</name>
<protein>
    <submittedName>
        <fullName evidence="1">Uncharacterized protein</fullName>
    </submittedName>
</protein>
<dbReference type="Proteomes" id="UP000030645">
    <property type="component" value="Unassembled WGS sequence"/>
</dbReference>
<dbReference type="AlphaFoldDB" id="W9RZS6"/>